<keyword evidence="2" id="KW-0378">Hydrolase</keyword>
<keyword evidence="4" id="KW-0067">ATP-binding</keyword>
<feature type="domain" description="Helicase ATP-binding" evidence="6">
    <location>
        <begin position="23"/>
        <end position="192"/>
    </location>
</feature>
<evidence type="ECO:0000256" key="3">
    <source>
        <dbReference type="ARBA" id="ARBA00022806"/>
    </source>
</evidence>
<dbReference type="OrthoDB" id="9762011at2"/>
<dbReference type="InterPro" id="IPR011545">
    <property type="entry name" value="DEAD/DEAH_box_helicase_dom"/>
</dbReference>
<reference evidence="8 9" key="1">
    <citation type="submission" date="2019-04" db="EMBL/GenBank/DDBJ databases">
        <title>Sphingobacterium olei sp. nov., isolated from oil-contaminated soil.</title>
        <authorList>
            <person name="Liu B."/>
        </authorList>
    </citation>
    <scope>NUCLEOTIDE SEQUENCE [LARGE SCALE GENOMIC DNA]</scope>
    <source>
        <strain evidence="8 9">Y3L14</strain>
    </source>
</reference>
<dbReference type="InterPro" id="IPR044742">
    <property type="entry name" value="DEAD/DEAH_RhlB"/>
</dbReference>
<dbReference type="Pfam" id="PF03880">
    <property type="entry name" value="DbpA"/>
    <property type="match status" value="1"/>
</dbReference>
<evidence type="ECO:0000256" key="1">
    <source>
        <dbReference type="ARBA" id="ARBA00022741"/>
    </source>
</evidence>
<dbReference type="GO" id="GO:0005524">
    <property type="term" value="F:ATP binding"/>
    <property type="evidence" value="ECO:0007669"/>
    <property type="project" value="UniProtKB-KW"/>
</dbReference>
<protein>
    <submittedName>
        <fullName evidence="8">DEAD/DEAH box helicase</fullName>
    </submittedName>
</protein>
<dbReference type="InterPro" id="IPR001650">
    <property type="entry name" value="Helicase_C-like"/>
</dbReference>
<dbReference type="PROSITE" id="PS51192">
    <property type="entry name" value="HELICASE_ATP_BIND_1"/>
    <property type="match status" value="1"/>
</dbReference>
<dbReference type="Proteomes" id="UP000309872">
    <property type="component" value="Unassembled WGS sequence"/>
</dbReference>
<dbReference type="InterPro" id="IPR050079">
    <property type="entry name" value="DEAD_box_RNA_helicase"/>
</dbReference>
<dbReference type="Pfam" id="PF00271">
    <property type="entry name" value="Helicase_C"/>
    <property type="match status" value="1"/>
</dbReference>
<dbReference type="PROSITE" id="PS51194">
    <property type="entry name" value="HELICASE_CTER"/>
    <property type="match status" value="1"/>
</dbReference>
<dbReference type="RefSeq" id="WP_136821036.1">
    <property type="nucleotide sequence ID" value="NZ_BMJX01000003.1"/>
</dbReference>
<accession>A0A4U0H2N3</accession>
<comment type="caution">
    <text evidence="8">The sequence shown here is derived from an EMBL/GenBank/DDBJ whole genome shotgun (WGS) entry which is preliminary data.</text>
</comment>
<dbReference type="CDD" id="cd00268">
    <property type="entry name" value="DEADc"/>
    <property type="match status" value="1"/>
</dbReference>
<keyword evidence="1" id="KW-0547">Nucleotide-binding</keyword>
<dbReference type="PANTHER" id="PTHR47959">
    <property type="entry name" value="ATP-DEPENDENT RNA HELICASE RHLE-RELATED"/>
    <property type="match status" value="1"/>
</dbReference>
<keyword evidence="9" id="KW-1185">Reference proteome</keyword>
<dbReference type="GO" id="GO:0016787">
    <property type="term" value="F:hydrolase activity"/>
    <property type="evidence" value="ECO:0007669"/>
    <property type="project" value="UniProtKB-KW"/>
</dbReference>
<evidence type="ECO:0000256" key="5">
    <source>
        <dbReference type="ARBA" id="ARBA00038437"/>
    </source>
</evidence>
<dbReference type="CDD" id="cd18787">
    <property type="entry name" value="SF2_C_DEAD"/>
    <property type="match status" value="1"/>
</dbReference>
<dbReference type="GO" id="GO:0005829">
    <property type="term" value="C:cytosol"/>
    <property type="evidence" value="ECO:0007669"/>
    <property type="project" value="TreeGrafter"/>
</dbReference>
<evidence type="ECO:0000259" key="7">
    <source>
        <dbReference type="PROSITE" id="PS51194"/>
    </source>
</evidence>
<gene>
    <name evidence="8" type="ORF">FAZ19_12425</name>
</gene>
<dbReference type="InterPro" id="IPR014001">
    <property type="entry name" value="Helicase_ATP-bd"/>
</dbReference>
<dbReference type="Pfam" id="PF00270">
    <property type="entry name" value="DEAD"/>
    <property type="match status" value="1"/>
</dbReference>
<evidence type="ECO:0000256" key="2">
    <source>
        <dbReference type="ARBA" id="ARBA00022801"/>
    </source>
</evidence>
<evidence type="ECO:0000259" key="6">
    <source>
        <dbReference type="PROSITE" id="PS51192"/>
    </source>
</evidence>
<keyword evidence="3 8" id="KW-0347">Helicase</keyword>
<sequence>MDISKILQSLNIESLNLMQLEVTEKFRAQQDLIVLSPTGTGKTLAFSLIINQLLDPYLKDVVQVLIVVPTRELALQIESVIKKVTKGNKITTCYGGHDTKIERNALKEAPSILIGTPGRLIYHLDRGHFNPRQIHTVVLDEFDKSLEFGFQGQMSNLLAQISHIEHKILTSATKLDEYPSFITLNDPIIIDYLTDDESIPKLTFKKTTSSPQHKLKTLFKLLCKLGDKKILIFCNHRDAVDHISELLQDRMLIHDVFHGGLEQRDRELALLKFRNNSNRILLTTDLAARGLDIPAVDTIIHYQLPYKEDAFVHRNGRTARMNTEGDVIVMLKPDDDFPYLIEPAEEIILDEEYNLPSNTPYATLYIPVGKKNKVNKIDLVGYTLQLDGIQKDDIGIIEVKDNESYIAVKRNVASRILKNDGIGKIKGNKIKFMRT</sequence>
<feature type="domain" description="Helicase C-terminal" evidence="7">
    <location>
        <begin position="217"/>
        <end position="363"/>
    </location>
</feature>
<dbReference type="Gene3D" id="3.40.50.300">
    <property type="entry name" value="P-loop containing nucleotide triphosphate hydrolases"/>
    <property type="match status" value="2"/>
</dbReference>
<dbReference type="SMART" id="SM00490">
    <property type="entry name" value="HELICc"/>
    <property type="match status" value="1"/>
</dbReference>
<dbReference type="AlphaFoldDB" id="A0A4U0H2N3"/>
<dbReference type="EMBL" id="SUKA01000003">
    <property type="protein sequence ID" value="TJY65907.1"/>
    <property type="molecule type" value="Genomic_DNA"/>
</dbReference>
<proteinExistence type="inferred from homology"/>
<dbReference type="InterPro" id="IPR005580">
    <property type="entry name" value="DbpA/CsdA_RNA-bd_dom"/>
</dbReference>
<dbReference type="SUPFAM" id="SSF52540">
    <property type="entry name" value="P-loop containing nucleoside triphosphate hydrolases"/>
    <property type="match status" value="1"/>
</dbReference>
<dbReference type="SMART" id="SM00487">
    <property type="entry name" value="DEXDc"/>
    <property type="match status" value="1"/>
</dbReference>
<name>A0A4U0H2N3_9SPHI</name>
<organism evidence="8 9">
    <name type="scientific">Sphingobacterium alkalisoli</name>
    <dbReference type="NCBI Taxonomy" id="1874115"/>
    <lineage>
        <taxon>Bacteria</taxon>
        <taxon>Pseudomonadati</taxon>
        <taxon>Bacteroidota</taxon>
        <taxon>Sphingobacteriia</taxon>
        <taxon>Sphingobacteriales</taxon>
        <taxon>Sphingobacteriaceae</taxon>
        <taxon>Sphingobacterium</taxon>
    </lineage>
</organism>
<comment type="similarity">
    <text evidence="5">Belongs to the DEAD box helicase family.</text>
</comment>
<dbReference type="GO" id="GO:0003724">
    <property type="term" value="F:RNA helicase activity"/>
    <property type="evidence" value="ECO:0007669"/>
    <property type="project" value="TreeGrafter"/>
</dbReference>
<evidence type="ECO:0000313" key="9">
    <source>
        <dbReference type="Proteomes" id="UP000309872"/>
    </source>
</evidence>
<evidence type="ECO:0000313" key="8">
    <source>
        <dbReference type="EMBL" id="TJY65907.1"/>
    </source>
</evidence>
<dbReference type="PANTHER" id="PTHR47959:SF1">
    <property type="entry name" value="ATP-DEPENDENT RNA HELICASE DBPA"/>
    <property type="match status" value="1"/>
</dbReference>
<evidence type="ECO:0000256" key="4">
    <source>
        <dbReference type="ARBA" id="ARBA00022840"/>
    </source>
</evidence>
<dbReference type="GO" id="GO:0003676">
    <property type="term" value="F:nucleic acid binding"/>
    <property type="evidence" value="ECO:0007669"/>
    <property type="project" value="InterPro"/>
</dbReference>
<dbReference type="Gene3D" id="3.30.70.330">
    <property type="match status" value="1"/>
</dbReference>
<dbReference type="InterPro" id="IPR012677">
    <property type="entry name" value="Nucleotide-bd_a/b_plait_sf"/>
</dbReference>
<dbReference type="InterPro" id="IPR027417">
    <property type="entry name" value="P-loop_NTPase"/>
</dbReference>